<sequence length="350" mass="38587">MTDPQNVVTLTVGGLDYAGWKSIKIIAGFEQQARTFELGITWQWPGRASSIRIVPGDRCEVRIGNDLVLTGWVWATPIAYDSAKTTLTVQGSSLTVDLVECSAINQPGQWCKQTLLQIAQALAAPYGVQVVSELGALKPIPTHSIVPGETVFKSLDRLLTLQLAYSSDDPQGRLVLTRPGSGGEACDGLALGRNVLSASAQRNSTQCFSEYRLITQRQRSEADASKDACEVEALSHDRSVRKRVLVLVEGNQMHRDVAQQRIDWERRSREAQAWEATYVVQGWRQSNGELWRPNTLVWVHDPIIGLDRQVLIAKVTYALDDKGTLSTLEVAPAAKFELNPTDPQRLGNKA</sequence>
<protein>
    <submittedName>
        <fullName evidence="4">Baseplate protein</fullName>
    </submittedName>
</protein>
<dbReference type="Gene3D" id="2.30.300.10">
    <property type="entry name" value="Baseplate protein-like domain - beta roll fold"/>
    <property type="match status" value="1"/>
</dbReference>
<keyword evidence="5" id="KW-1185">Reference proteome</keyword>
<dbReference type="Gene3D" id="3.55.50.10">
    <property type="entry name" value="Baseplate protein-like domains"/>
    <property type="match status" value="1"/>
</dbReference>
<dbReference type="Pfam" id="PF21683">
    <property type="entry name" value="GpP-like_1st"/>
    <property type="match status" value="1"/>
</dbReference>
<dbReference type="Pfam" id="PF21929">
    <property type="entry name" value="GpP_4th"/>
    <property type="match status" value="1"/>
</dbReference>
<accession>A0ABT5NPL7</accession>
<dbReference type="InterPro" id="IPR053982">
    <property type="entry name" value="Gp44/GpP-like_C"/>
</dbReference>
<evidence type="ECO:0000259" key="1">
    <source>
        <dbReference type="Pfam" id="PF21683"/>
    </source>
</evidence>
<comment type="caution">
    <text evidence="4">The sequence shown here is derived from an EMBL/GenBank/DDBJ whole genome shotgun (WGS) entry which is preliminary data.</text>
</comment>
<dbReference type="SUPFAM" id="SSF69279">
    <property type="entry name" value="Phage tail proteins"/>
    <property type="match status" value="2"/>
</dbReference>
<name>A0ABT5NPL7_9PSED</name>
<organism evidence="4 5">
    <name type="scientific">Pseudomonas fontis</name>
    <dbReference type="NCBI Taxonomy" id="2942633"/>
    <lineage>
        <taxon>Bacteria</taxon>
        <taxon>Pseudomonadati</taxon>
        <taxon>Pseudomonadota</taxon>
        <taxon>Gammaproteobacteria</taxon>
        <taxon>Pseudomonadales</taxon>
        <taxon>Pseudomonadaceae</taxon>
        <taxon>Pseudomonas</taxon>
    </lineage>
</organism>
<dbReference type="EMBL" id="JAMDGY010000016">
    <property type="protein sequence ID" value="MDD0990102.1"/>
    <property type="molecule type" value="Genomic_DNA"/>
</dbReference>
<evidence type="ECO:0000259" key="2">
    <source>
        <dbReference type="Pfam" id="PF21929"/>
    </source>
</evidence>
<dbReference type="PIRSF" id="PIRSF004440">
    <property type="entry name" value="GpP"/>
    <property type="match status" value="1"/>
</dbReference>
<dbReference type="Proteomes" id="UP001148203">
    <property type="component" value="Unassembled WGS sequence"/>
</dbReference>
<dbReference type="InterPro" id="IPR049354">
    <property type="entry name" value="GpP-like_N"/>
</dbReference>
<evidence type="ECO:0000313" key="4">
    <source>
        <dbReference type="EMBL" id="MDD0990102.1"/>
    </source>
</evidence>
<gene>
    <name evidence="4" type="ORF">M5G11_06075</name>
</gene>
<evidence type="ECO:0000259" key="3">
    <source>
        <dbReference type="Pfam" id="PF22255"/>
    </source>
</evidence>
<dbReference type="InterPro" id="IPR053981">
    <property type="entry name" value="Gp44/GpP-like_2nd"/>
</dbReference>
<feature type="domain" description="Baseplate hub protein gp44/GpP-like second" evidence="3">
    <location>
        <begin position="95"/>
        <end position="178"/>
    </location>
</feature>
<dbReference type="Pfam" id="PF22255">
    <property type="entry name" value="Gp44-like_2nd"/>
    <property type="match status" value="1"/>
</dbReference>
<dbReference type="RefSeq" id="WP_273908784.1">
    <property type="nucleotide sequence ID" value="NZ_JAMDGX010000001.1"/>
</dbReference>
<dbReference type="Gene3D" id="3.30.1920.10">
    <property type="entry name" value="Baseplate protein-like domains - 2 layer sandwich fold"/>
    <property type="match status" value="1"/>
</dbReference>
<dbReference type="InterPro" id="IPR023399">
    <property type="entry name" value="Baseplate-like_2-layer_sand"/>
</dbReference>
<dbReference type="InterPro" id="IPR026276">
    <property type="entry name" value="Baseplate_GpP"/>
</dbReference>
<feature type="domain" description="Baseplate hub protein gp44-like N-terminal" evidence="1">
    <location>
        <begin position="8"/>
        <end position="91"/>
    </location>
</feature>
<evidence type="ECO:0000313" key="5">
    <source>
        <dbReference type="Proteomes" id="UP001148203"/>
    </source>
</evidence>
<reference evidence="4 5" key="1">
    <citation type="submission" date="2022-05" db="EMBL/GenBank/DDBJ databases">
        <title>Novel Pseudomonas spp. Isolated from a Rainbow Trout Aquaculture Facility.</title>
        <authorList>
            <person name="Testerman T."/>
            <person name="Graf J."/>
        </authorList>
    </citation>
    <scope>NUCLEOTIDE SEQUENCE [LARGE SCALE GENOMIC DNA]</scope>
    <source>
        <strain evidence="4 5">ID681</strain>
    </source>
</reference>
<proteinExistence type="predicted"/>
<feature type="domain" description="Baseplate hub protein gp44/GpP-like C-terminal" evidence="2">
    <location>
        <begin position="257"/>
        <end position="338"/>
    </location>
</feature>